<accession>A0A0E9PH28</accession>
<organism evidence="1">
    <name type="scientific">Anguilla anguilla</name>
    <name type="common">European freshwater eel</name>
    <name type="synonym">Muraena anguilla</name>
    <dbReference type="NCBI Taxonomy" id="7936"/>
    <lineage>
        <taxon>Eukaryota</taxon>
        <taxon>Metazoa</taxon>
        <taxon>Chordata</taxon>
        <taxon>Craniata</taxon>
        <taxon>Vertebrata</taxon>
        <taxon>Euteleostomi</taxon>
        <taxon>Actinopterygii</taxon>
        <taxon>Neopterygii</taxon>
        <taxon>Teleostei</taxon>
        <taxon>Anguilliformes</taxon>
        <taxon>Anguillidae</taxon>
        <taxon>Anguilla</taxon>
    </lineage>
</organism>
<protein>
    <submittedName>
        <fullName evidence="1">Uncharacterized protein</fullName>
    </submittedName>
</protein>
<sequence>MFAAGSCSYFGKKPAFVLLFCNALPW</sequence>
<evidence type="ECO:0000313" key="1">
    <source>
        <dbReference type="EMBL" id="JAH03824.1"/>
    </source>
</evidence>
<reference evidence="1" key="1">
    <citation type="submission" date="2014-11" db="EMBL/GenBank/DDBJ databases">
        <authorList>
            <person name="Amaro Gonzalez C."/>
        </authorList>
    </citation>
    <scope>NUCLEOTIDE SEQUENCE</scope>
</reference>
<name>A0A0E9PH28_ANGAN</name>
<reference evidence="1" key="2">
    <citation type="journal article" date="2015" name="Fish Shellfish Immunol.">
        <title>Early steps in the European eel (Anguilla anguilla)-Vibrio vulnificus interaction in the gills: Role of the RtxA13 toxin.</title>
        <authorList>
            <person name="Callol A."/>
            <person name="Pajuelo D."/>
            <person name="Ebbesson L."/>
            <person name="Teles M."/>
            <person name="MacKenzie S."/>
            <person name="Amaro C."/>
        </authorList>
    </citation>
    <scope>NUCLEOTIDE SEQUENCE</scope>
</reference>
<proteinExistence type="predicted"/>
<dbReference type="AlphaFoldDB" id="A0A0E9PH28"/>
<dbReference type="EMBL" id="GBXM01104753">
    <property type="protein sequence ID" value="JAH03824.1"/>
    <property type="molecule type" value="Transcribed_RNA"/>
</dbReference>